<dbReference type="Pfam" id="PF00873">
    <property type="entry name" value="ACR_tran"/>
    <property type="match status" value="3"/>
</dbReference>
<dbReference type="Gene3D" id="3.30.70.1430">
    <property type="entry name" value="Multidrug efflux transporter AcrB pore domain"/>
    <property type="match status" value="2"/>
</dbReference>
<reference key="1">
    <citation type="submission" date="2010-11" db="EMBL/GenBank/DDBJ databases">
        <title>The complete sequence of chromosome of Isophaera pallida ATCC 43644.</title>
        <authorList>
            <consortium name="US DOE Joint Genome Institute (JGI-PGF)"/>
            <person name="Lucas S."/>
            <person name="Copeland A."/>
            <person name="Lapidus A."/>
            <person name="Bruce D."/>
            <person name="Goodwin L."/>
            <person name="Pitluck S."/>
            <person name="Kyrpides N."/>
            <person name="Mavromatis K."/>
            <person name="Pagani I."/>
            <person name="Ivanova N."/>
            <person name="Saunders E."/>
            <person name="Brettin T."/>
            <person name="Detter J.C."/>
            <person name="Han C."/>
            <person name="Tapia R."/>
            <person name="Land M."/>
            <person name="Hauser L."/>
            <person name="Markowitz V."/>
            <person name="Cheng J.-F."/>
            <person name="Hugenholtz P."/>
            <person name="Woyke T."/>
            <person name="Wu D."/>
            <person name="Eisen J.A."/>
        </authorList>
    </citation>
    <scope>NUCLEOTIDE SEQUENCE</scope>
    <source>
        <strain>ATCC 43644</strain>
    </source>
</reference>
<feature type="transmembrane region" description="Helical" evidence="1">
    <location>
        <begin position="510"/>
        <end position="531"/>
    </location>
</feature>
<dbReference type="Proteomes" id="UP000008631">
    <property type="component" value="Chromosome"/>
</dbReference>
<dbReference type="HOGENOM" id="CLU_002755_1_2_0"/>
<evidence type="ECO:0000256" key="1">
    <source>
        <dbReference type="SAM" id="Phobius"/>
    </source>
</evidence>
<dbReference type="AlphaFoldDB" id="E8R4U2"/>
<organism evidence="2 3">
    <name type="scientific">Isosphaera pallida (strain ATCC 43644 / DSM 9630 / IS1B)</name>
    <dbReference type="NCBI Taxonomy" id="575540"/>
    <lineage>
        <taxon>Bacteria</taxon>
        <taxon>Pseudomonadati</taxon>
        <taxon>Planctomycetota</taxon>
        <taxon>Planctomycetia</taxon>
        <taxon>Isosphaerales</taxon>
        <taxon>Isosphaeraceae</taxon>
        <taxon>Isosphaera</taxon>
    </lineage>
</organism>
<dbReference type="SUPFAM" id="SSF82693">
    <property type="entry name" value="Multidrug efflux transporter AcrB pore domain, PN1, PN2, PC1 and PC2 subdomains"/>
    <property type="match status" value="3"/>
</dbReference>
<feature type="transmembrane region" description="Helical" evidence="1">
    <location>
        <begin position="609"/>
        <end position="629"/>
    </location>
</feature>
<dbReference type="GO" id="GO:0042910">
    <property type="term" value="F:xenobiotic transmembrane transporter activity"/>
    <property type="evidence" value="ECO:0007669"/>
    <property type="project" value="TreeGrafter"/>
</dbReference>
<dbReference type="InterPro" id="IPR027463">
    <property type="entry name" value="AcrB_DN_DC_subdom"/>
</dbReference>
<dbReference type="Gene3D" id="3.30.2090.10">
    <property type="entry name" value="Multidrug efflux transporter AcrB TolC docking domain, DN and DC subdomains"/>
    <property type="match status" value="2"/>
</dbReference>
<evidence type="ECO:0000313" key="2">
    <source>
        <dbReference type="EMBL" id="ADV61688.1"/>
    </source>
</evidence>
<protein>
    <submittedName>
        <fullName evidence="2">Acriflavin resistance protein</fullName>
    </submittedName>
</protein>
<dbReference type="eggNOG" id="COG0841">
    <property type="taxonomic scope" value="Bacteria"/>
</dbReference>
<feature type="transmembrane region" description="Helical" evidence="1">
    <location>
        <begin position="1100"/>
        <end position="1119"/>
    </location>
</feature>
<dbReference type="KEGG" id="ipa:Isop_1100"/>
<feature type="transmembrane region" description="Helical" evidence="1">
    <location>
        <begin position="1125"/>
        <end position="1152"/>
    </location>
</feature>
<keyword evidence="1" id="KW-0812">Transmembrane</keyword>
<dbReference type="InParanoid" id="E8R4U2"/>
<feature type="transmembrane region" description="Helical" evidence="1">
    <location>
        <begin position="404"/>
        <end position="423"/>
    </location>
</feature>
<name>E8R4U2_ISOPI</name>
<feature type="transmembrane region" description="Helical" evidence="1">
    <location>
        <begin position="429"/>
        <end position="449"/>
    </location>
</feature>
<dbReference type="GO" id="GO:0005886">
    <property type="term" value="C:plasma membrane"/>
    <property type="evidence" value="ECO:0007669"/>
    <property type="project" value="TreeGrafter"/>
</dbReference>
<dbReference type="Gene3D" id="3.30.70.1440">
    <property type="entry name" value="Multidrug efflux transporter AcrB pore domain"/>
    <property type="match status" value="2"/>
</dbReference>
<dbReference type="Gene3D" id="1.20.1640.10">
    <property type="entry name" value="Multidrug efflux transporter AcrB transmembrane domain"/>
    <property type="match status" value="4"/>
</dbReference>
<dbReference type="InterPro" id="IPR001036">
    <property type="entry name" value="Acrflvin-R"/>
</dbReference>
<keyword evidence="1" id="KW-0472">Membrane</keyword>
<feature type="transmembrane region" description="Helical" evidence="1">
    <location>
        <begin position="1055"/>
        <end position="1079"/>
    </location>
</feature>
<dbReference type="EMBL" id="CP002353">
    <property type="protein sequence ID" value="ADV61688.1"/>
    <property type="molecule type" value="Genomic_DNA"/>
</dbReference>
<dbReference type="PANTHER" id="PTHR32063">
    <property type="match status" value="1"/>
</dbReference>
<dbReference type="SUPFAM" id="SSF82866">
    <property type="entry name" value="Multidrug efflux transporter AcrB transmembrane domain"/>
    <property type="match status" value="2"/>
</dbReference>
<proteinExistence type="predicted"/>
<dbReference type="SUPFAM" id="SSF82714">
    <property type="entry name" value="Multidrug efflux transporter AcrB TolC docking domain, DN and DC subdomains"/>
    <property type="match status" value="2"/>
</dbReference>
<dbReference type="STRING" id="575540.Isop_1100"/>
<dbReference type="RefSeq" id="WP_013563977.1">
    <property type="nucleotide sequence ID" value="NC_014962.1"/>
</dbReference>
<dbReference type="OrthoDB" id="219750at2"/>
<feature type="transmembrane region" description="Helical" evidence="1">
    <location>
        <begin position="35"/>
        <end position="53"/>
    </location>
</feature>
<dbReference type="PANTHER" id="PTHR32063:SF16">
    <property type="entry name" value="CATION EFFLUX SYSTEM (ACRB_ACRD_ACRF FAMILY)"/>
    <property type="match status" value="1"/>
</dbReference>
<dbReference type="PRINTS" id="PR00702">
    <property type="entry name" value="ACRIFLAVINRP"/>
</dbReference>
<keyword evidence="1" id="KW-1133">Transmembrane helix</keyword>
<evidence type="ECO:0000313" key="3">
    <source>
        <dbReference type="Proteomes" id="UP000008631"/>
    </source>
</evidence>
<feature type="transmembrane region" description="Helical" evidence="1">
    <location>
        <begin position="537"/>
        <end position="557"/>
    </location>
</feature>
<accession>E8R4U2</accession>
<feature type="transmembrane region" description="Helical" evidence="1">
    <location>
        <begin position="1011"/>
        <end position="1035"/>
    </location>
</feature>
<gene>
    <name evidence="2" type="ordered locus">Isop_1100</name>
</gene>
<feature type="transmembrane region" description="Helical" evidence="1">
    <location>
        <begin position="985"/>
        <end position="1004"/>
    </location>
</feature>
<sequence>MTTRANSGGETTHRHTHGREDILTGIVRIFLESNFSIILIIVAVLIGLGALLATAREEDPQIVVPLADIMVEMPGHTAEEVERLATIPLEKALYQIDGVEYVYSMSRENRAIITVRFFVGQDRERSLVKIHKKIDENLDLIPPGVTGWVVKPIEIDDVPIVSMALISDPDQAGPGTESAEDGYPIRRVAEELAQRLSALPNVSRVQVIGGMPRQVRIDLDPERMRAYSLSPLEIQRALIGSNLITPAGSFERNDAMVTVEAGLRLDRPEQLPNLVVGVFQDRPVFLKDVATIRDGPAEASSYVRHGFGPAREFAVEPGAPGYVLGAPVAHDQDGKAHQLVAQVEPPQTAVTIAVSKQKGTNAVSVAEAVLNRVEELRADLVPSDMKLVVTRNSGLVANEKVNELIEALWVAIVIVLALLTLSLGWRDALVVAVAVPVVFGLTLGVNYLAGYTINRVTLFALILSLGLLVDDPIVDVENIARHFSTRGRADREVVLEAVAEIRPPLISATLAVIVSFLPLFFITGMMGPYMAPMALNVPIAMLMSMVVAFTITPWLAYQALRGHVKPMNGESPPVGHDHDPDDPDTIRRTMLYRFARPLMSPLLGSKWRSVLFLLIMAGVTLAATALAAVRAVPLKMLPYDNKNEFLVLIDLDEGTTLERTDAVVRQFETLLAVEPEVVNLTSHVGVSGPIDFNGLVRHYGLRAMPHQAEIRVNLVGKRHRSQQSHAIGLRLHDRLTELADRFNARVKIVELPPGPPVLSSLVAEVYGRPDMTYDQLADAAEVVARRFRVEPGVVDVDDTIETPARKLIFVTDQEKAALNGVSVEEIARTLALVLHGGHAGTVREVGEVNPLRIELRLPRELRSTPEDLARVQVKGTNGRLVPLSELGVWEEGRVTQTIHRKNLERVVYVLAETLGRPPGDCVADIALDRVEPQPGDSQGFVAEGTGKPVALRTFGLEGGGVPWALPEGARVSFSGEGEWKITLDVFRDLGLAFAAAMVMIYVILTMQTNSFVVPLVVMLAIPLTISGVMPGFFMLNALTGTTVEGYADTVDFTATAMIGMIALSGIVTRNAIILVEFIHHAVKRGRSLFDAIIESWVVRMRPILLTAAAAMLSSIPITLDPIFSGLAWSLIFGLIASTVFTLFVIPAAYWLINATQVDIDGSYSDQSEE</sequence>
<keyword evidence="3" id="KW-1185">Reference proteome</keyword>
<reference evidence="2 3" key="2">
    <citation type="journal article" date="2011" name="Stand. Genomic Sci.">
        <title>Complete genome sequence of Isosphaera pallida type strain (IS1B).</title>
        <authorList>
            <consortium name="US DOE Joint Genome Institute (JGI-PGF)"/>
            <person name="Goker M."/>
            <person name="Cleland D."/>
            <person name="Saunders E."/>
            <person name="Lapidus A."/>
            <person name="Nolan M."/>
            <person name="Lucas S."/>
            <person name="Hammon N."/>
            <person name="Deshpande S."/>
            <person name="Cheng J.F."/>
            <person name="Tapia R."/>
            <person name="Han C."/>
            <person name="Goodwin L."/>
            <person name="Pitluck S."/>
            <person name="Liolios K."/>
            <person name="Pagani I."/>
            <person name="Ivanova N."/>
            <person name="Mavromatis K."/>
            <person name="Pati A."/>
            <person name="Chen A."/>
            <person name="Palaniappan K."/>
            <person name="Land M."/>
            <person name="Hauser L."/>
            <person name="Chang Y.J."/>
            <person name="Jeffries C.D."/>
            <person name="Detter J.C."/>
            <person name="Beck B."/>
            <person name="Woyke T."/>
            <person name="Bristow J."/>
            <person name="Eisen J.A."/>
            <person name="Markowitz V."/>
            <person name="Hugenholtz P."/>
            <person name="Kyrpides N.C."/>
            <person name="Klenk H.P."/>
        </authorList>
    </citation>
    <scope>NUCLEOTIDE SEQUENCE [LARGE SCALE GENOMIC DNA]</scope>
    <source>
        <strain evidence="3">ATCC 43644 / DSM 9630 / IS1B</strain>
    </source>
</reference>
<dbReference type="Gene3D" id="3.30.70.1320">
    <property type="entry name" value="Multidrug efflux transporter AcrB pore domain like"/>
    <property type="match status" value="2"/>
</dbReference>